<reference evidence="2" key="1">
    <citation type="submission" date="2017-09" db="EMBL/GenBank/DDBJ databases">
        <title>Contemporary evolution of a Lepidopteran species, Heliothis virescens, in response to modern agricultural practices.</title>
        <authorList>
            <person name="Fritz M.L."/>
            <person name="Deyonke A.M."/>
            <person name="Papanicolaou A."/>
            <person name="Micinski S."/>
            <person name="Westbrook J."/>
            <person name="Gould F."/>
        </authorList>
    </citation>
    <scope>NUCLEOTIDE SEQUENCE [LARGE SCALE GENOMIC DNA]</scope>
    <source>
        <strain evidence="2">HvINT-</strain>
        <tissue evidence="2">Whole body</tissue>
    </source>
</reference>
<keyword evidence="1" id="KW-0812">Transmembrane</keyword>
<feature type="transmembrane region" description="Helical" evidence="1">
    <location>
        <begin position="88"/>
        <end position="106"/>
    </location>
</feature>
<dbReference type="EMBL" id="NWSH01001267">
    <property type="protein sequence ID" value="PCG71927.1"/>
    <property type="molecule type" value="Genomic_DNA"/>
</dbReference>
<organism evidence="2">
    <name type="scientific">Heliothis virescens</name>
    <name type="common">Tobacco budworm moth</name>
    <dbReference type="NCBI Taxonomy" id="7102"/>
    <lineage>
        <taxon>Eukaryota</taxon>
        <taxon>Metazoa</taxon>
        <taxon>Ecdysozoa</taxon>
        <taxon>Arthropoda</taxon>
        <taxon>Hexapoda</taxon>
        <taxon>Insecta</taxon>
        <taxon>Pterygota</taxon>
        <taxon>Neoptera</taxon>
        <taxon>Endopterygota</taxon>
        <taxon>Lepidoptera</taxon>
        <taxon>Glossata</taxon>
        <taxon>Ditrysia</taxon>
        <taxon>Noctuoidea</taxon>
        <taxon>Noctuidae</taxon>
        <taxon>Heliothinae</taxon>
        <taxon>Heliothis</taxon>
    </lineage>
</organism>
<evidence type="ECO:0000313" key="2">
    <source>
        <dbReference type="EMBL" id="PCG71927.1"/>
    </source>
</evidence>
<comment type="caution">
    <text evidence="2">The sequence shown here is derived from an EMBL/GenBank/DDBJ whole genome shotgun (WGS) entry which is preliminary data.</text>
</comment>
<gene>
    <name evidence="2" type="ORF">B5V51_1348</name>
</gene>
<name>A0A2A4JIN4_HELVI</name>
<keyword evidence="1" id="KW-0472">Membrane</keyword>
<protein>
    <recommendedName>
        <fullName evidence="3">MARVEL domain-containing protein</fullName>
    </recommendedName>
</protein>
<keyword evidence="1" id="KW-1133">Transmembrane helix</keyword>
<evidence type="ECO:0000256" key="1">
    <source>
        <dbReference type="SAM" id="Phobius"/>
    </source>
</evidence>
<evidence type="ECO:0008006" key="3">
    <source>
        <dbReference type="Google" id="ProtNLM"/>
    </source>
</evidence>
<proteinExistence type="predicted"/>
<feature type="transmembrane region" description="Helical" evidence="1">
    <location>
        <begin position="126"/>
        <end position="148"/>
    </location>
</feature>
<feature type="transmembrane region" description="Helical" evidence="1">
    <location>
        <begin position="21"/>
        <end position="44"/>
    </location>
</feature>
<feature type="transmembrane region" description="Helical" evidence="1">
    <location>
        <begin position="56"/>
        <end position="76"/>
    </location>
</feature>
<accession>A0A2A4JIN4</accession>
<dbReference type="AlphaFoldDB" id="A0A2A4JIN4"/>
<sequence>MRLELPVLKRCCLCLPLRYGLIAWGFVRLATTSFLLFDLMMTLVRYLEDKRTDLTVLVIGMLIFFTDIVLVVLFIIGGYTKNLRILKAYYTYAIILWSVTMLYGVYITVQTIDSLRKANYVSYARFLILDLVSFVLQILIQSYIILLLRSEIIKLSNNCEFRFVNNSAEVELRINDENKEKPSLQENGSGMETV</sequence>